<protein>
    <submittedName>
        <fullName evidence="1">Uncharacterized protein</fullName>
    </submittedName>
</protein>
<accession>A0AAV4SCG8</accession>
<dbReference type="EMBL" id="BPLQ01007709">
    <property type="protein sequence ID" value="GIY31684.1"/>
    <property type="molecule type" value="Genomic_DNA"/>
</dbReference>
<sequence length="110" mass="12454">MQDGSSPHFAHKVKMFLLSTFVENRLTSRDNKFKWPSPSPDLSPADILLRGYLKFRLYRDSPETLAELKDVIRQSVGGINADMLHSVVIGGMTRLTCLILCSGHIEYLLF</sequence>
<dbReference type="PANTHER" id="PTHR47326">
    <property type="entry name" value="TRANSPOSABLE ELEMENT TC3 TRANSPOSASE-LIKE PROTEIN"/>
    <property type="match status" value="1"/>
</dbReference>
<organism evidence="1 2">
    <name type="scientific">Caerostris darwini</name>
    <dbReference type="NCBI Taxonomy" id="1538125"/>
    <lineage>
        <taxon>Eukaryota</taxon>
        <taxon>Metazoa</taxon>
        <taxon>Ecdysozoa</taxon>
        <taxon>Arthropoda</taxon>
        <taxon>Chelicerata</taxon>
        <taxon>Arachnida</taxon>
        <taxon>Araneae</taxon>
        <taxon>Araneomorphae</taxon>
        <taxon>Entelegynae</taxon>
        <taxon>Araneoidea</taxon>
        <taxon>Araneidae</taxon>
        <taxon>Caerostris</taxon>
    </lineage>
</organism>
<proteinExistence type="predicted"/>
<dbReference type="GO" id="GO:0003676">
    <property type="term" value="F:nucleic acid binding"/>
    <property type="evidence" value="ECO:0007669"/>
    <property type="project" value="InterPro"/>
</dbReference>
<comment type="caution">
    <text evidence="1">The sequence shown here is derived from an EMBL/GenBank/DDBJ whole genome shotgun (WGS) entry which is preliminary data.</text>
</comment>
<gene>
    <name evidence="1" type="primary">AVEN_120612_1</name>
    <name evidence="1" type="ORF">CDAR_382441</name>
</gene>
<dbReference type="Proteomes" id="UP001054837">
    <property type="component" value="Unassembled WGS sequence"/>
</dbReference>
<dbReference type="PANTHER" id="PTHR47326:SF1">
    <property type="entry name" value="HTH PSQ-TYPE DOMAIN-CONTAINING PROTEIN"/>
    <property type="match status" value="1"/>
</dbReference>
<reference evidence="1 2" key="1">
    <citation type="submission" date="2021-06" db="EMBL/GenBank/DDBJ databases">
        <title>Caerostris darwini draft genome.</title>
        <authorList>
            <person name="Kono N."/>
            <person name="Arakawa K."/>
        </authorList>
    </citation>
    <scope>NUCLEOTIDE SEQUENCE [LARGE SCALE GENOMIC DNA]</scope>
</reference>
<dbReference type="AlphaFoldDB" id="A0AAV4SCG8"/>
<dbReference type="Gene3D" id="3.30.420.10">
    <property type="entry name" value="Ribonuclease H-like superfamily/Ribonuclease H"/>
    <property type="match status" value="1"/>
</dbReference>
<name>A0AAV4SCG8_9ARAC</name>
<dbReference type="InterPro" id="IPR036397">
    <property type="entry name" value="RNaseH_sf"/>
</dbReference>
<evidence type="ECO:0000313" key="2">
    <source>
        <dbReference type="Proteomes" id="UP001054837"/>
    </source>
</evidence>
<keyword evidence="2" id="KW-1185">Reference proteome</keyword>
<evidence type="ECO:0000313" key="1">
    <source>
        <dbReference type="EMBL" id="GIY31684.1"/>
    </source>
</evidence>